<proteinExistence type="predicted"/>
<reference evidence="1" key="1">
    <citation type="submission" date="2019-08" db="EMBL/GenBank/DDBJ databases">
        <authorList>
            <person name="Kucharzyk K."/>
            <person name="Murdoch R.W."/>
            <person name="Higgins S."/>
            <person name="Loffler F."/>
        </authorList>
    </citation>
    <scope>NUCLEOTIDE SEQUENCE</scope>
</reference>
<organism evidence="1">
    <name type="scientific">bioreactor metagenome</name>
    <dbReference type="NCBI Taxonomy" id="1076179"/>
    <lineage>
        <taxon>unclassified sequences</taxon>
        <taxon>metagenomes</taxon>
        <taxon>ecological metagenomes</taxon>
    </lineage>
</organism>
<accession>A0A644YWC3</accession>
<name>A0A644YWC3_9ZZZZ</name>
<sequence length="58" mass="6439">MNNKNNSGKKTSTQSSMGYSSVYTEIKSKAESRWPEWKIDTYNSGVAVSAHAKKILAK</sequence>
<protein>
    <submittedName>
        <fullName evidence="1">Uncharacterized protein</fullName>
    </submittedName>
</protein>
<gene>
    <name evidence="1" type="ORF">SDC9_79337</name>
</gene>
<comment type="caution">
    <text evidence="1">The sequence shown here is derived from an EMBL/GenBank/DDBJ whole genome shotgun (WGS) entry which is preliminary data.</text>
</comment>
<dbReference type="AlphaFoldDB" id="A0A644YWC3"/>
<evidence type="ECO:0000313" key="1">
    <source>
        <dbReference type="EMBL" id="MPM32772.1"/>
    </source>
</evidence>
<dbReference type="EMBL" id="VSSQ01006461">
    <property type="protein sequence ID" value="MPM32772.1"/>
    <property type="molecule type" value="Genomic_DNA"/>
</dbReference>